<feature type="region of interest" description="Disordered" evidence="1">
    <location>
        <begin position="79"/>
        <end position="117"/>
    </location>
</feature>
<protein>
    <submittedName>
        <fullName evidence="2">Uncharacterized protein</fullName>
    </submittedName>
</protein>
<organism evidence="2 3">
    <name type="scientific">Microctonus aethiopoides</name>
    <dbReference type="NCBI Taxonomy" id="144406"/>
    <lineage>
        <taxon>Eukaryota</taxon>
        <taxon>Metazoa</taxon>
        <taxon>Ecdysozoa</taxon>
        <taxon>Arthropoda</taxon>
        <taxon>Hexapoda</taxon>
        <taxon>Insecta</taxon>
        <taxon>Pterygota</taxon>
        <taxon>Neoptera</taxon>
        <taxon>Endopterygota</taxon>
        <taxon>Hymenoptera</taxon>
        <taxon>Apocrita</taxon>
        <taxon>Ichneumonoidea</taxon>
        <taxon>Braconidae</taxon>
        <taxon>Euphorinae</taxon>
        <taxon>Microctonus</taxon>
    </lineage>
</organism>
<feature type="non-terminal residue" evidence="2">
    <location>
        <position position="117"/>
    </location>
</feature>
<feature type="compositionally biased region" description="Polar residues" evidence="1">
    <location>
        <begin position="93"/>
        <end position="104"/>
    </location>
</feature>
<sequence length="117" mass="13153">MEKPYAVIYFVEQSLYSEIPSNWLLNDNESTGGITKCKWPPSFIKNLNFYSKSRLTPSDNWLTYDVKIIRYCASEKPLGKGYRSKRPSAIATAASSGKTSGTDHISSDEENNMTVKS</sequence>
<dbReference type="EMBL" id="JAQQBS010002349">
    <property type="protein sequence ID" value="KAK0156784.1"/>
    <property type="molecule type" value="Genomic_DNA"/>
</dbReference>
<comment type="caution">
    <text evidence="2">The sequence shown here is derived from an EMBL/GenBank/DDBJ whole genome shotgun (WGS) entry which is preliminary data.</text>
</comment>
<reference evidence="2" key="2">
    <citation type="submission" date="2023-03" db="EMBL/GenBank/DDBJ databases">
        <authorList>
            <person name="Inwood S.N."/>
            <person name="Skelly J.G."/>
            <person name="Guhlin J."/>
            <person name="Harrop T.W.R."/>
            <person name="Goldson S.G."/>
            <person name="Dearden P.K."/>
        </authorList>
    </citation>
    <scope>NUCLEOTIDE SEQUENCE</scope>
    <source>
        <strain evidence="2">Irish</strain>
        <tissue evidence="2">Whole body</tissue>
    </source>
</reference>
<name>A0AA39C387_9HYME</name>
<evidence type="ECO:0000313" key="3">
    <source>
        <dbReference type="Proteomes" id="UP001168990"/>
    </source>
</evidence>
<evidence type="ECO:0000313" key="2">
    <source>
        <dbReference type="EMBL" id="KAK0156784.1"/>
    </source>
</evidence>
<proteinExistence type="predicted"/>
<dbReference type="AlphaFoldDB" id="A0AA39C387"/>
<accession>A0AA39C387</accession>
<reference evidence="2" key="1">
    <citation type="journal article" date="2023" name="bioRxiv">
        <title>Scaffold-level genome assemblies of two parasitoid biocontrol wasps reveal the parthenogenesis mechanism and an associated novel virus.</title>
        <authorList>
            <person name="Inwood S."/>
            <person name="Skelly J."/>
            <person name="Guhlin J."/>
            <person name="Harrop T."/>
            <person name="Goldson S."/>
            <person name="Dearden P."/>
        </authorList>
    </citation>
    <scope>NUCLEOTIDE SEQUENCE</scope>
    <source>
        <strain evidence="2">Irish</strain>
        <tissue evidence="2">Whole body</tissue>
    </source>
</reference>
<evidence type="ECO:0000256" key="1">
    <source>
        <dbReference type="SAM" id="MobiDB-lite"/>
    </source>
</evidence>
<keyword evidence="3" id="KW-1185">Reference proteome</keyword>
<dbReference type="Proteomes" id="UP001168990">
    <property type="component" value="Unassembled WGS sequence"/>
</dbReference>
<gene>
    <name evidence="2" type="ORF">PV328_012315</name>
</gene>